<proteinExistence type="predicted"/>
<dbReference type="EMBL" id="AAQR03089845">
    <property type="status" value="NOT_ANNOTATED_CDS"/>
    <property type="molecule type" value="Genomic_DNA"/>
</dbReference>
<evidence type="ECO:0000256" key="10">
    <source>
        <dbReference type="ARBA" id="ARBA00071576"/>
    </source>
</evidence>
<dbReference type="PROSITE" id="PS50865">
    <property type="entry name" value="ZF_MYND_2"/>
    <property type="match status" value="1"/>
</dbReference>
<dbReference type="GO" id="GO:0005737">
    <property type="term" value="C:cytoplasm"/>
    <property type="evidence" value="ECO:0007669"/>
    <property type="project" value="InterPro"/>
</dbReference>
<dbReference type="eggNOG" id="KOG2061">
    <property type="taxonomic scope" value="Eukaryota"/>
</dbReference>
<dbReference type="AlphaFoldDB" id="H0XAA0"/>
<dbReference type="InterPro" id="IPR007320">
    <property type="entry name" value="PDCD2_C"/>
</dbReference>
<evidence type="ECO:0000256" key="8">
    <source>
        <dbReference type="ARBA" id="ARBA00023242"/>
    </source>
</evidence>
<feature type="domain" description="MYND-type" evidence="13">
    <location>
        <begin position="135"/>
        <end position="172"/>
    </location>
</feature>
<dbReference type="HOGENOM" id="CLU_034893_2_0_1"/>
<accession>H0XAA0</accession>
<dbReference type="OMA" id="HQVIRYS"/>
<keyword evidence="4 12" id="KW-0863">Zinc-finger</keyword>
<dbReference type="GO" id="GO:0008270">
    <property type="term" value="F:zinc ion binding"/>
    <property type="evidence" value="ECO:0007669"/>
    <property type="project" value="UniProtKB-KW"/>
</dbReference>
<dbReference type="Proteomes" id="UP000005225">
    <property type="component" value="Unassembled WGS sequence"/>
</dbReference>
<reference evidence="14" key="2">
    <citation type="submission" date="2025-08" db="UniProtKB">
        <authorList>
            <consortium name="Ensembl"/>
        </authorList>
    </citation>
    <scope>IDENTIFICATION</scope>
</reference>
<dbReference type="GO" id="GO:0019899">
    <property type="term" value="F:enzyme binding"/>
    <property type="evidence" value="ECO:0007669"/>
    <property type="project" value="Ensembl"/>
</dbReference>
<dbReference type="Pfam" id="PF04194">
    <property type="entry name" value="PDCD2_C"/>
    <property type="match status" value="1"/>
</dbReference>
<evidence type="ECO:0000256" key="11">
    <source>
        <dbReference type="ARBA" id="ARBA00079293"/>
    </source>
</evidence>
<evidence type="ECO:0000256" key="1">
    <source>
        <dbReference type="ARBA" id="ARBA00004123"/>
    </source>
</evidence>
<sequence>RMAALALQVELGFAEEAPAWRLRSDQFPSKVGGRPAWLGEVGLPGPGALACALCGRPLAFLLQVYAPLPGRTDAFHRSLFLFCCREPPCCAGLRVFRNQLPRKNDFYSYEPPSENPPPETGPSLCLQLKSGAHLCRVCGCLGPKTCSRCHKVHYCGKVHQALDWRLGHKQACSQPDHLDHGIPDHNFLFPEFEIIIETEDDIMPEVMGEEDATEIVGSMGETLEEELDSMAKHESREDKIFQKFKTHIALDPEQILRYGRGLAPIWISGENIPEEKDIPDCPCGAKRIFEFQVMPQLLNYLKADRLGTSVDWGVLAVFTCAESCSLGTGYTEEFVWKQDVTDTP</sequence>
<comment type="function">
    <text evidence="9">May be a DNA-binding protein with a regulatory function. May play an important role in cell death and/or in regulation of cell proliferation.</text>
</comment>
<protein>
    <recommendedName>
        <fullName evidence="10">Programmed cell death protein 2</fullName>
    </recommendedName>
    <alternativeName>
        <fullName evidence="11">Zinc finger protein Rp-8</fullName>
    </alternativeName>
</protein>
<name>H0XAA0_OTOGA</name>
<evidence type="ECO:0000256" key="9">
    <source>
        <dbReference type="ARBA" id="ARBA00058067"/>
    </source>
</evidence>
<dbReference type="GO" id="GO:0043065">
    <property type="term" value="P:positive regulation of apoptotic process"/>
    <property type="evidence" value="ECO:0007669"/>
    <property type="project" value="Ensembl"/>
</dbReference>
<dbReference type="GO" id="GO:0005634">
    <property type="term" value="C:nucleus"/>
    <property type="evidence" value="ECO:0007669"/>
    <property type="project" value="UniProtKB-SubCell"/>
</dbReference>
<evidence type="ECO:0000256" key="7">
    <source>
        <dbReference type="ARBA" id="ARBA00023125"/>
    </source>
</evidence>
<evidence type="ECO:0000256" key="2">
    <source>
        <dbReference type="ARBA" id="ARBA00022703"/>
    </source>
</evidence>
<comment type="subcellular location">
    <subcellularLocation>
        <location evidence="1">Nucleus</location>
    </subcellularLocation>
</comment>
<evidence type="ECO:0000256" key="6">
    <source>
        <dbReference type="ARBA" id="ARBA00022843"/>
    </source>
</evidence>
<evidence type="ECO:0000313" key="14">
    <source>
        <dbReference type="Ensembl" id="ENSOGAP00000012534.2"/>
    </source>
</evidence>
<dbReference type="SUPFAM" id="SSF144232">
    <property type="entry name" value="HIT/MYND zinc finger-like"/>
    <property type="match status" value="1"/>
</dbReference>
<dbReference type="Gene3D" id="6.10.140.2220">
    <property type="match status" value="1"/>
</dbReference>
<dbReference type="FunCoup" id="H0XAA0">
    <property type="interactions" value="2710"/>
</dbReference>
<reference evidence="14" key="3">
    <citation type="submission" date="2025-09" db="UniProtKB">
        <authorList>
            <consortium name="Ensembl"/>
        </authorList>
    </citation>
    <scope>IDENTIFICATION</scope>
</reference>
<keyword evidence="3" id="KW-0479">Metal-binding</keyword>
<reference evidence="15" key="1">
    <citation type="submission" date="2011-03" db="EMBL/GenBank/DDBJ databases">
        <title>Version 3 of the genome sequence of Otolemur garnettii (Bushbaby).</title>
        <authorList>
            <consortium name="The Broad Institute Genome Sequencing Platform"/>
            <person name="Di Palma F."/>
            <person name="Johnson J."/>
            <person name="Lander E.S."/>
            <person name="Lindblad-Toh K."/>
            <person name="Jaffe D.B."/>
            <person name="Gnerre S."/>
            <person name="MacCallum I."/>
            <person name="Przybylski D."/>
            <person name="Ribeiro F.J."/>
            <person name="Burton J.N."/>
            <person name="Walker B.J."/>
            <person name="Sharpe T."/>
            <person name="Hall G."/>
        </authorList>
    </citation>
    <scope>NUCLEOTIDE SEQUENCE [LARGE SCALE GENOMIC DNA]</scope>
</reference>
<dbReference type="InParanoid" id="H0XAA0"/>
<evidence type="ECO:0000256" key="5">
    <source>
        <dbReference type="ARBA" id="ARBA00022833"/>
    </source>
</evidence>
<keyword evidence="8" id="KW-0539">Nucleus</keyword>
<keyword evidence="6" id="KW-0832">Ubl conjugation</keyword>
<dbReference type="STRING" id="30611.ENSOGAP00000012534"/>
<dbReference type="FunFam" id="6.10.140.2220:FF:000014">
    <property type="entry name" value="Programmed cell death 2"/>
    <property type="match status" value="1"/>
</dbReference>
<dbReference type="GO" id="GO:1902035">
    <property type="term" value="P:positive regulation of hematopoietic stem cell proliferation"/>
    <property type="evidence" value="ECO:0007669"/>
    <property type="project" value="Ensembl"/>
</dbReference>
<dbReference type="GO" id="GO:1901532">
    <property type="term" value="P:regulation of hematopoietic progenitor cell differentiation"/>
    <property type="evidence" value="ECO:0007669"/>
    <property type="project" value="Ensembl"/>
</dbReference>
<dbReference type="PANTHER" id="PTHR12298">
    <property type="entry name" value="PCDC2 PROGRAMMED CELL DEATH PROTEIN 2 -RELATED"/>
    <property type="match status" value="1"/>
</dbReference>
<dbReference type="GO" id="GO:0006915">
    <property type="term" value="P:apoptotic process"/>
    <property type="evidence" value="ECO:0007669"/>
    <property type="project" value="UniProtKB-KW"/>
</dbReference>
<dbReference type="Ensembl" id="ENSOGAT00000014004.2">
    <property type="protein sequence ID" value="ENSOGAP00000012534.2"/>
    <property type="gene ID" value="ENSOGAG00000014002.2"/>
</dbReference>
<dbReference type="InterPro" id="IPR002893">
    <property type="entry name" value="Znf_MYND"/>
</dbReference>
<keyword evidence="5" id="KW-0862">Zinc</keyword>
<evidence type="ECO:0000256" key="12">
    <source>
        <dbReference type="PROSITE-ProRule" id="PRU00134"/>
    </source>
</evidence>
<evidence type="ECO:0000256" key="4">
    <source>
        <dbReference type="ARBA" id="ARBA00022771"/>
    </source>
</evidence>
<keyword evidence="15" id="KW-1185">Reference proteome</keyword>
<evidence type="ECO:0000256" key="3">
    <source>
        <dbReference type="ARBA" id="ARBA00022723"/>
    </source>
</evidence>
<dbReference type="PANTHER" id="PTHR12298:SF4">
    <property type="entry name" value="PROGRAMMED CELL DEATH PROTEIN 2"/>
    <property type="match status" value="1"/>
</dbReference>
<dbReference type="GO" id="GO:0003677">
    <property type="term" value="F:DNA binding"/>
    <property type="evidence" value="ECO:0007669"/>
    <property type="project" value="UniProtKB-KW"/>
</dbReference>
<dbReference type="GeneTree" id="ENSGT00940000156603"/>
<organism evidence="14 15">
    <name type="scientific">Otolemur garnettii</name>
    <name type="common">Small-eared galago</name>
    <name type="synonym">Garnett's greater bushbaby</name>
    <dbReference type="NCBI Taxonomy" id="30611"/>
    <lineage>
        <taxon>Eukaryota</taxon>
        <taxon>Metazoa</taxon>
        <taxon>Chordata</taxon>
        <taxon>Craniata</taxon>
        <taxon>Vertebrata</taxon>
        <taxon>Euteleostomi</taxon>
        <taxon>Mammalia</taxon>
        <taxon>Eutheria</taxon>
        <taxon>Euarchontoglires</taxon>
        <taxon>Primates</taxon>
        <taxon>Strepsirrhini</taxon>
        <taxon>Lorisiformes</taxon>
        <taxon>Galagidae</taxon>
        <taxon>Otolemur</taxon>
    </lineage>
</organism>
<evidence type="ECO:0000259" key="13">
    <source>
        <dbReference type="PROSITE" id="PS50865"/>
    </source>
</evidence>
<keyword evidence="7" id="KW-0238">DNA-binding</keyword>
<evidence type="ECO:0000313" key="15">
    <source>
        <dbReference type="Proteomes" id="UP000005225"/>
    </source>
</evidence>
<dbReference type="Pfam" id="PF01753">
    <property type="entry name" value="zf-MYND"/>
    <property type="match status" value="1"/>
</dbReference>
<keyword evidence="2" id="KW-0053">Apoptosis</keyword>